<accession>A0A0F9VYL0</accession>
<sequence>MTVEEITVERKKIDALTQLEACRIWRFARAGHLWFQSDGPLWPFFEAKFKALGG</sequence>
<dbReference type="AlphaFoldDB" id="A0A0F9VYL0"/>
<gene>
    <name evidence="1" type="ORF">LCGC14_0427880</name>
</gene>
<protein>
    <submittedName>
        <fullName evidence="1">Uncharacterized protein</fullName>
    </submittedName>
</protein>
<feature type="non-terminal residue" evidence="1">
    <location>
        <position position="54"/>
    </location>
</feature>
<proteinExistence type="predicted"/>
<evidence type="ECO:0000313" key="1">
    <source>
        <dbReference type="EMBL" id="KKN70793.1"/>
    </source>
</evidence>
<organism evidence="1">
    <name type="scientific">marine sediment metagenome</name>
    <dbReference type="NCBI Taxonomy" id="412755"/>
    <lineage>
        <taxon>unclassified sequences</taxon>
        <taxon>metagenomes</taxon>
        <taxon>ecological metagenomes</taxon>
    </lineage>
</organism>
<reference evidence="1" key="1">
    <citation type="journal article" date="2015" name="Nature">
        <title>Complex archaea that bridge the gap between prokaryotes and eukaryotes.</title>
        <authorList>
            <person name="Spang A."/>
            <person name="Saw J.H."/>
            <person name="Jorgensen S.L."/>
            <person name="Zaremba-Niedzwiedzka K."/>
            <person name="Martijn J."/>
            <person name="Lind A.E."/>
            <person name="van Eijk R."/>
            <person name="Schleper C."/>
            <person name="Guy L."/>
            <person name="Ettema T.J."/>
        </authorList>
    </citation>
    <scope>NUCLEOTIDE SEQUENCE</scope>
</reference>
<name>A0A0F9VYL0_9ZZZZ</name>
<comment type="caution">
    <text evidence="1">The sequence shown here is derived from an EMBL/GenBank/DDBJ whole genome shotgun (WGS) entry which is preliminary data.</text>
</comment>
<dbReference type="EMBL" id="LAZR01000397">
    <property type="protein sequence ID" value="KKN70793.1"/>
    <property type="molecule type" value="Genomic_DNA"/>
</dbReference>